<dbReference type="Proteomes" id="UP001162640">
    <property type="component" value="Unassembled WGS sequence"/>
</dbReference>
<organism evidence="1 2">
    <name type="scientific">Triparma laevis f. inornata</name>
    <dbReference type="NCBI Taxonomy" id="1714386"/>
    <lineage>
        <taxon>Eukaryota</taxon>
        <taxon>Sar</taxon>
        <taxon>Stramenopiles</taxon>
        <taxon>Ochrophyta</taxon>
        <taxon>Bolidophyceae</taxon>
        <taxon>Parmales</taxon>
        <taxon>Triparmaceae</taxon>
        <taxon>Triparma</taxon>
    </lineage>
</organism>
<accession>A0A9W7A0S3</accession>
<evidence type="ECO:0000313" key="2">
    <source>
        <dbReference type="Proteomes" id="UP001162640"/>
    </source>
</evidence>
<comment type="caution">
    <text evidence="1">The sequence shown here is derived from an EMBL/GenBank/DDBJ whole genome shotgun (WGS) entry which is preliminary data.</text>
</comment>
<dbReference type="AlphaFoldDB" id="A0A9W7A0S3"/>
<evidence type="ECO:0000313" key="1">
    <source>
        <dbReference type="EMBL" id="GMH61406.1"/>
    </source>
</evidence>
<name>A0A9W7A0S3_9STRA</name>
<protein>
    <submittedName>
        <fullName evidence="1">Uncharacterized protein</fullName>
    </submittedName>
</protein>
<reference evidence="2" key="1">
    <citation type="journal article" date="2023" name="Commun. Biol.">
        <title>Genome analysis of Parmales, the sister group of diatoms, reveals the evolutionary specialization of diatoms from phago-mixotrophs to photoautotrophs.</title>
        <authorList>
            <person name="Ban H."/>
            <person name="Sato S."/>
            <person name="Yoshikawa S."/>
            <person name="Yamada K."/>
            <person name="Nakamura Y."/>
            <person name="Ichinomiya M."/>
            <person name="Sato N."/>
            <person name="Blanc-Mathieu R."/>
            <person name="Endo H."/>
            <person name="Kuwata A."/>
            <person name="Ogata H."/>
        </authorList>
    </citation>
    <scope>NUCLEOTIDE SEQUENCE [LARGE SCALE GENOMIC DNA]</scope>
</reference>
<gene>
    <name evidence="1" type="ORF">TL16_g03247</name>
</gene>
<dbReference type="EMBL" id="BLQM01000085">
    <property type="protein sequence ID" value="GMH61406.1"/>
    <property type="molecule type" value="Genomic_DNA"/>
</dbReference>
<sequence length="125" mass="14167">MRPALRPAQNIVEATASMDNELAILKENFTQLLSWKIQHFENLSRIMSFPLSPLEEPFFLTAMKDSKFPAKSATLVTDSGGTQFDDDDGRMDVESEEDFFCPFDLEGEEGTEEGTEEVRGTAFWF</sequence>
<proteinExistence type="predicted"/>